<dbReference type="InterPro" id="IPR000718">
    <property type="entry name" value="Peptidase_M13"/>
</dbReference>
<evidence type="ECO:0000256" key="5">
    <source>
        <dbReference type="ARBA" id="ARBA00022801"/>
    </source>
</evidence>
<dbReference type="PRINTS" id="PR00786">
    <property type="entry name" value="NEPRILYSIN"/>
</dbReference>
<dbReference type="Gene3D" id="3.40.390.10">
    <property type="entry name" value="Collagenase (Catalytic Domain)"/>
    <property type="match status" value="2"/>
</dbReference>
<dbReference type="PANTHER" id="PTHR11733:SF167">
    <property type="entry name" value="FI17812P1-RELATED"/>
    <property type="match status" value="1"/>
</dbReference>
<feature type="region of interest" description="Disordered" evidence="8">
    <location>
        <begin position="82"/>
        <end position="101"/>
    </location>
</feature>
<reference evidence="13" key="1">
    <citation type="submission" date="2025-08" db="UniProtKB">
        <authorList>
            <consortium name="RefSeq"/>
        </authorList>
    </citation>
    <scope>IDENTIFICATION</scope>
</reference>
<dbReference type="GeneID" id="106805711"/>
<evidence type="ECO:0000256" key="8">
    <source>
        <dbReference type="SAM" id="MobiDB-lite"/>
    </source>
</evidence>
<evidence type="ECO:0000256" key="1">
    <source>
        <dbReference type="ARBA" id="ARBA00001947"/>
    </source>
</evidence>
<feature type="region of interest" description="Disordered" evidence="8">
    <location>
        <begin position="1"/>
        <end position="34"/>
    </location>
</feature>
<accession>A0ABM1DSH9</accession>
<proteinExistence type="inferred from homology"/>
<dbReference type="InterPro" id="IPR018497">
    <property type="entry name" value="Peptidase_M13_C"/>
</dbReference>
<evidence type="ECO:0000256" key="6">
    <source>
        <dbReference type="ARBA" id="ARBA00022833"/>
    </source>
</evidence>
<dbReference type="Pfam" id="PF05649">
    <property type="entry name" value="Peptidase_M13_N"/>
    <property type="match status" value="1"/>
</dbReference>
<evidence type="ECO:0000313" key="13">
    <source>
        <dbReference type="RefSeq" id="XP_014662900.1"/>
    </source>
</evidence>
<keyword evidence="9" id="KW-0472">Membrane</keyword>
<keyword evidence="9" id="KW-0812">Transmembrane</keyword>
<dbReference type="SUPFAM" id="SSF55486">
    <property type="entry name" value="Metalloproteases ('zincins'), catalytic domain"/>
    <property type="match status" value="1"/>
</dbReference>
<dbReference type="InterPro" id="IPR008753">
    <property type="entry name" value="Peptidase_M13_N"/>
</dbReference>
<gene>
    <name evidence="13" type="primary">LOC106805711</name>
</gene>
<comment type="cofactor">
    <cofactor evidence="1">
        <name>Zn(2+)</name>
        <dbReference type="ChEBI" id="CHEBI:29105"/>
    </cofactor>
</comment>
<feature type="domain" description="Peptidase M13 C-terminal" evidence="10">
    <location>
        <begin position="568"/>
        <end position="772"/>
    </location>
</feature>
<dbReference type="PANTHER" id="PTHR11733">
    <property type="entry name" value="ZINC METALLOPROTEASE FAMILY M13 NEPRILYSIN-RELATED"/>
    <property type="match status" value="1"/>
</dbReference>
<keyword evidence="6" id="KW-0862">Zinc</keyword>
<dbReference type="RefSeq" id="XP_014662900.1">
    <property type="nucleotide sequence ID" value="XM_014807414.1"/>
</dbReference>
<dbReference type="CDD" id="cd08662">
    <property type="entry name" value="M13"/>
    <property type="match status" value="1"/>
</dbReference>
<evidence type="ECO:0000313" key="12">
    <source>
        <dbReference type="Proteomes" id="UP000695022"/>
    </source>
</evidence>
<dbReference type="Proteomes" id="UP000695022">
    <property type="component" value="Unplaced"/>
</dbReference>
<feature type="transmembrane region" description="Helical" evidence="9">
    <location>
        <begin position="125"/>
        <end position="146"/>
    </location>
</feature>
<dbReference type="InterPro" id="IPR042089">
    <property type="entry name" value="Peptidase_M13_dom_2"/>
</dbReference>
<evidence type="ECO:0000256" key="9">
    <source>
        <dbReference type="SAM" id="Phobius"/>
    </source>
</evidence>
<evidence type="ECO:0000256" key="7">
    <source>
        <dbReference type="ARBA" id="ARBA00023049"/>
    </source>
</evidence>
<keyword evidence="5" id="KW-0378">Hydrolase</keyword>
<comment type="similarity">
    <text evidence="2">Belongs to the peptidase M13 family.</text>
</comment>
<evidence type="ECO:0000259" key="10">
    <source>
        <dbReference type="Pfam" id="PF01431"/>
    </source>
</evidence>
<evidence type="ECO:0000256" key="3">
    <source>
        <dbReference type="ARBA" id="ARBA00022670"/>
    </source>
</evidence>
<keyword evidence="7" id="KW-0482">Metalloprotease</keyword>
<keyword evidence="9" id="KW-1133">Transmembrane helix</keyword>
<keyword evidence="4" id="KW-0479">Metal-binding</keyword>
<keyword evidence="12" id="KW-1185">Reference proteome</keyword>
<dbReference type="PROSITE" id="PS51885">
    <property type="entry name" value="NEPRILYSIN"/>
    <property type="match status" value="1"/>
</dbReference>
<evidence type="ECO:0000256" key="2">
    <source>
        <dbReference type="ARBA" id="ARBA00007357"/>
    </source>
</evidence>
<name>A0ABM1DSH9_PRICU</name>
<evidence type="ECO:0000259" key="11">
    <source>
        <dbReference type="Pfam" id="PF05649"/>
    </source>
</evidence>
<evidence type="ECO:0000256" key="4">
    <source>
        <dbReference type="ARBA" id="ARBA00022723"/>
    </source>
</evidence>
<dbReference type="InterPro" id="IPR024079">
    <property type="entry name" value="MetalloPept_cat_dom_sf"/>
</dbReference>
<feature type="domain" description="Peptidase M13 N-terminal" evidence="11">
    <location>
        <begin position="252"/>
        <end position="509"/>
    </location>
</feature>
<sequence>MTETSNSLPNHKPLVNEDSVPPTADDGRPADSLTSFSASVRSHETCGAADEEKVPMWVTHDSHGVTARLNSEHRLDGATKSMKTHRGSAASADHVKTTTTGRSKSRSPLWCCVTRRRKLTMLERTLLVSTITMVAACLVLVILLALGSEDSPEHRNATQEICLTADCINIAASMINRMDASVEPCDDFYRYACGNWLRENVLPDDETGYDVFYILTMKNMKKVKKLVEEPISDEDNIATTKVKQFYVSCTNVDQAMLTLRRDLYLNDSNAEYVGYMEAYHRFMVDTVMLLGGDDHDRVWDEMLAVLELEKEIANLTLPWMEMRGKEEERYNKLTIAELQELVPQIHWLRLFEHIFEISPEIVITEDEELIVKSVEFMMEIGQLVLNTPKRTMANYIIWRFVENTIIRLDQRFHDLHYVFYDTLYKTDSKSRPRWRECVFNVVRMMDMAVGSMYIREHFHMEAKGHVTDIINTIVEAFLHFLHNLDWADEETKVASEEKARAIEKLIGYPDEVMDSERLGQMYTWLHVAEDTFFGNALNLERFLAKEEFSQLRNPVDRNKGISPIIHPNAYYYSMWNQIVFLAGILQPPFYNWYAPKYINYSGIGIVIGHEITHGFDDSGRKYDKNGNLTEWWPEQDIEAFNEKAKCIIDQYSEYNIEDVGSLNGNYTLGENIADNGALKQAFWAYRQQIGSNSEESRLPGLDLSPNQLFFLNYAQLFCEMRSKEGFEEAIKADVHSPGEYRVIGSLTNSKEFSELYNCALGTFMNPEEKCEVWVTT</sequence>
<keyword evidence="3" id="KW-0645">Protease</keyword>
<protein>
    <submittedName>
        <fullName evidence="13">Endothelin-converting enzyme 1-like</fullName>
    </submittedName>
</protein>
<dbReference type="Pfam" id="PF01431">
    <property type="entry name" value="Peptidase_M13"/>
    <property type="match status" value="1"/>
</dbReference>
<dbReference type="Gene3D" id="1.10.1380.10">
    <property type="entry name" value="Neutral endopeptidase , domain2"/>
    <property type="match status" value="2"/>
</dbReference>
<organism evidence="12 13">
    <name type="scientific">Priapulus caudatus</name>
    <name type="common">Priapulid worm</name>
    <dbReference type="NCBI Taxonomy" id="37621"/>
    <lineage>
        <taxon>Eukaryota</taxon>
        <taxon>Metazoa</taxon>
        <taxon>Ecdysozoa</taxon>
        <taxon>Scalidophora</taxon>
        <taxon>Priapulida</taxon>
        <taxon>Priapulimorpha</taxon>
        <taxon>Priapulimorphida</taxon>
        <taxon>Priapulidae</taxon>
        <taxon>Priapulus</taxon>
    </lineage>
</organism>